<gene>
    <name evidence="2" type="ORF">PFCIRM138_08425</name>
</gene>
<sequence length="187" mass="20512">MTVQNAPATDEYTAYEYATVRVPHTFEPLFRDTYPGFGWTVENPRATTSVASVPLGRTQRSETVTLQLKRDRNLKNRDMVRALQEEADTALTTIISLERSKTSRAMVVAVTIGIVGSAFLAGSVFAMNAGLAVLSVALGALGLFGWVGGGISYRQVKRRRARHVDPLIENALDTLHEASRRAAHLLR</sequence>
<evidence type="ECO:0000313" key="2">
    <source>
        <dbReference type="EMBL" id="CEP26599.1"/>
    </source>
</evidence>
<evidence type="ECO:0000256" key="1">
    <source>
        <dbReference type="SAM" id="Phobius"/>
    </source>
</evidence>
<protein>
    <submittedName>
        <fullName evidence="2">Hypothetical membrane protein</fullName>
    </submittedName>
</protein>
<name>A0A068VSL8_PROFF</name>
<dbReference type="RefSeq" id="WP_013161643.1">
    <property type="nucleotide sequence ID" value="NZ_CP010341.1"/>
</dbReference>
<dbReference type="EMBL" id="LM676415">
    <property type="protein sequence ID" value="CEP26599.1"/>
    <property type="molecule type" value="Genomic_DNA"/>
</dbReference>
<keyword evidence="1" id="KW-0472">Membrane</keyword>
<reference evidence="2" key="1">
    <citation type="submission" date="2014-08" db="EMBL/GenBank/DDBJ databases">
        <authorList>
            <person name="Falentin Helene"/>
        </authorList>
    </citation>
    <scope>NUCLEOTIDE SEQUENCE</scope>
</reference>
<proteinExistence type="predicted"/>
<dbReference type="PATRIC" id="fig|66712.6.peg.1720"/>
<keyword evidence="1" id="KW-1133">Transmembrane helix</keyword>
<dbReference type="KEGG" id="pfre:RM25_1689"/>
<keyword evidence="1" id="KW-0812">Transmembrane</keyword>
<feature type="transmembrane region" description="Helical" evidence="1">
    <location>
        <begin position="131"/>
        <end position="153"/>
    </location>
</feature>
<dbReference type="GeneID" id="61221596"/>
<organism evidence="2">
    <name type="scientific">Propionibacterium freudenreichii subsp. freudenreichii</name>
    <dbReference type="NCBI Taxonomy" id="66712"/>
    <lineage>
        <taxon>Bacteria</taxon>
        <taxon>Bacillati</taxon>
        <taxon>Actinomycetota</taxon>
        <taxon>Actinomycetes</taxon>
        <taxon>Propionibacteriales</taxon>
        <taxon>Propionibacteriaceae</taxon>
        <taxon>Propionibacterium</taxon>
    </lineage>
</organism>
<accession>A0A068VSL8</accession>
<feature type="transmembrane region" description="Helical" evidence="1">
    <location>
        <begin position="105"/>
        <end position="125"/>
    </location>
</feature>
<dbReference type="AlphaFoldDB" id="A0A068VSL8"/>